<protein>
    <submittedName>
        <fullName evidence="2">Uncharacterized protein LOC103318877</fullName>
    </submittedName>
</protein>
<name>A0ABM0N2H0_PRUMU</name>
<dbReference type="SUPFAM" id="SSF56784">
    <property type="entry name" value="HAD-like"/>
    <property type="match status" value="1"/>
</dbReference>
<dbReference type="PANTHER" id="PTHR43611:SF3">
    <property type="entry name" value="FLAVIN MONONUCLEOTIDE HYDROLASE 1, CHLOROPLATIC"/>
    <property type="match status" value="1"/>
</dbReference>
<organism evidence="1 2">
    <name type="scientific">Prunus mume</name>
    <name type="common">Japanese apricot</name>
    <name type="synonym">Armeniaca mume</name>
    <dbReference type="NCBI Taxonomy" id="102107"/>
    <lineage>
        <taxon>Eukaryota</taxon>
        <taxon>Viridiplantae</taxon>
        <taxon>Streptophyta</taxon>
        <taxon>Embryophyta</taxon>
        <taxon>Tracheophyta</taxon>
        <taxon>Spermatophyta</taxon>
        <taxon>Magnoliopsida</taxon>
        <taxon>eudicotyledons</taxon>
        <taxon>Gunneridae</taxon>
        <taxon>Pentapetalae</taxon>
        <taxon>rosids</taxon>
        <taxon>fabids</taxon>
        <taxon>Rosales</taxon>
        <taxon>Rosaceae</taxon>
        <taxon>Amygdaloideae</taxon>
        <taxon>Amygdaleae</taxon>
        <taxon>Prunus</taxon>
    </lineage>
</organism>
<gene>
    <name evidence="2" type="primary">LOC103318877</name>
</gene>
<dbReference type="Proteomes" id="UP000694861">
    <property type="component" value="Linkage group LG1"/>
</dbReference>
<dbReference type="GeneID" id="103318877"/>
<dbReference type="InterPro" id="IPR036412">
    <property type="entry name" value="HAD-like_sf"/>
</dbReference>
<sequence length="130" mass="14902">MGLLHRPSRSNGSVSIGSPFGPTGLSYILVNAMFIGSGLKDCMSGYSYVESIEELLHSLKDNNYEMQAFTNYPIWKFCFVRYEMNEDKLNISKYFSSTFCSCISRKRKPDPEFYLEFYLASMFCLLDASL</sequence>
<dbReference type="Gene3D" id="3.40.50.1000">
    <property type="entry name" value="HAD superfamily/HAD-like"/>
    <property type="match status" value="1"/>
</dbReference>
<dbReference type="RefSeq" id="XP_008218533.2">
    <property type="nucleotide sequence ID" value="XM_008220311.2"/>
</dbReference>
<dbReference type="InterPro" id="IPR023214">
    <property type="entry name" value="HAD_sf"/>
</dbReference>
<keyword evidence="1" id="KW-1185">Reference proteome</keyword>
<accession>A0ABM0N2H0</accession>
<proteinExistence type="predicted"/>
<reference evidence="2" key="2">
    <citation type="submission" date="2025-08" db="UniProtKB">
        <authorList>
            <consortium name="RefSeq"/>
        </authorList>
    </citation>
    <scope>IDENTIFICATION</scope>
</reference>
<evidence type="ECO:0000313" key="2">
    <source>
        <dbReference type="RefSeq" id="XP_008218533.2"/>
    </source>
</evidence>
<reference evidence="1" key="1">
    <citation type="journal article" date="2012" name="Nat. Commun.">
        <title>The genome of Prunus mume.</title>
        <authorList>
            <person name="Zhang Q."/>
            <person name="Chen W."/>
            <person name="Sun L."/>
            <person name="Zhao F."/>
            <person name="Huang B."/>
            <person name="Yang W."/>
            <person name="Tao Y."/>
            <person name="Wang J."/>
            <person name="Yuan Z."/>
            <person name="Fan G."/>
            <person name="Xing Z."/>
            <person name="Han C."/>
            <person name="Pan H."/>
            <person name="Zhong X."/>
            <person name="Shi W."/>
            <person name="Liang X."/>
            <person name="Du D."/>
            <person name="Sun F."/>
            <person name="Xu Z."/>
            <person name="Hao R."/>
            <person name="Lv T."/>
            <person name="Lv Y."/>
            <person name="Zheng Z."/>
            <person name="Sun M."/>
            <person name="Luo L."/>
            <person name="Cai M."/>
            <person name="Gao Y."/>
            <person name="Wang J."/>
            <person name="Yin Y."/>
            <person name="Xu X."/>
            <person name="Cheng T."/>
            <person name="Wang J."/>
        </authorList>
    </citation>
    <scope>NUCLEOTIDE SEQUENCE [LARGE SCALE GENOMIC DNA]</scope>
</reference>
<evidence type="ECO:0000313" key="1">
    <source>
        <dbReference type="Proteomes" id="UP000694861"/>
    </source>
</evidence>
<dbReference type="PANTHER" id="PTHR43611">
    <property type="entry name" value="ALPHA-D-GLUCOSE 1-PHOSPHATE PHOSPHATASE"/>
    <property type="match status" value="1"/>
</dbReference>